<accession>A0A1I1IB43</accession>
<evidence type="ECO:0000259" key="1">
    <source>
        <dbReference type="Pfam" id="PF09361"/>
    </source>
</evidence>
<gene>
    <name evidence="2" type="ORF">SAMN05216204_105148</name>
</gene>
<name>A0A1I1IB43_9BURK</name>
<evidence type="ECO:0000313" key="2">
    <source>
        <dbReference type="EMBL" id="SFC33285.1"/>
    </source>
</evidence>
<feature type="domain" description="Phasin" evidence="1">
    <location>
        <begin position="6"/>
        <end position="96"/>
    </location>
</feature>
<proteinExistence type="predicted"/>
<keyword evidence="3" id="KW-1185">Reference proteome</keyword>
<dbReference type="OrthoDB" id="8759666at2"/>
<dbReference type="AlphaFoldDB" id="A0A1I1IB43"/>
<evidence type="ECO:0000313" key="3">
    <source>
        <dbReference type="Proteomes" id="UP000198639"/>
    </source>
</evidence>
<organism evidence="2 3">
    <name type="scientific">Massilia yuzhufengensis</name>
    <dbReference type="NCBI Taxonomy" id="1164594"/>
    <lineage>
        <taxon>Bacteria</taxon>
        <taxon>Pseudomonadati</taxon>
        <taxon>Pseudomonadota</taxon>
        <taxon>Betaproteobacteria</taxon>
        <taxon>Burkholderiales</taxon>
        <taxon>Oxalobacteraceae</taxon>
        <taxon>Telluria group</taxon>
        <taxon>Massilia</taxon>
    </lineage>
</organism>
<dbReference type="STRING" id="1164594.SAMN05216204_105148"/>
<sequence>MTSLPEQFSAVRKAQFEAQFDFFNSFASQAFESASRVAALNLATSRDSVQRSIGATFALMNSCDPRDFLNFGGQAEEQVRSLFSYGQELLGIASGVRPFALRSLPAAFAPQLAVETVEPALEAPAVEAAPEAAVAAEAVADEPAVAPGPTAVAEPVVLAEPETAAEALAAVAEPAPAAEQTAIAKAAGKGSARAAVVPHPSSAPVETIDIAQAPKLVTPAASSKRRK</sequence>
<dbReference type="InterPro" id="IPR018968">
    <property type="entry name" value="Phasin"/>
</dbReference>
<reference evidence="3" key="1">
    <citation type="submission" date="2016-10" db="EMBL/GenBank/DDBJ databases">
        <authorList>
            <person name="Varghese N."/>
            <person name="Submissions S."/>
        </authorList>
    </citation>
    <scope>NUCLEOTIDE SEQUENCE [LARGE SCALE GENOMIC DNA]</scope>
    <source>
        <strain evidence="3">CGMCC 1.12041</strain>
    </source>
</reference>
<dbReference type="Pfam" id="PF09361">
    <property type="entry name" value="Phasin_2"/>
    <property type="match status" value="1"/>
</dbReference>
<protein>
    <submittedName>
        <fullName evidence="2">Phasin protein</fullName>
    </submittedName>
</protein>
<dbReference type="Proteomes" id="UP000198639">
    <property type="component" value="Unassembled WGS sequence"/>
</dbReference>
<dbReference type="EMBL" id="FOLD01000005">
    <property type="protein sequence ID" value="SFC33285.1"/>
    <property type="molecule type" value="Genomic_DNA"/>
</dbReference>
<dbReference type="RefSeq" id="WP_091872813.1">
    <property type="nucleotide sequence ID" value="NZ_FOLD01000005.1"/>
</dbReference>